<evidence type="ECO:0000256" key="2">
    <source>
        <dbReference type="ARBA" id="ARBA00022475"/>
    </source>
</evidence>
<feature type="transmembrane region" description="Helical" evidence="6">
    <location>
        <begin position="267"/>
        <end position="287"/>
    </location>
</feature>
<keyword evidence="5 6" id="KW-0472">Membrane</keyword>
<dbReference type="SUPFAM" id="SSF103473">
    <property type="entry name" value="MFS general substrate transporter"/>
    <property type="match status" value="1"/>
</dbReference>
<keyword evidence="4 6" id="KW-1133">Transmembrane helix</keyword>
<organism evidence="7 8">
    <name type="scientific">Vagococcus teuberi</name>
    <dbReference type="NCBI Taxonomy" id="519472"/>
    <lineage>
        <taxon>Bacteria</taxon>
        <taxon>Bacillati</taxon>
        <taxon>Bacillota</taxon>
        <taxon>Bacilli</taxon>
        <taxon>Lactobacillales</taxon>
        <taxon>Enterococcaceae</taxon>
        <taxon>Vagococcus</taxon>
    </lineage>
</organism>
<evidence type="ECO:0000313" key="8">
    <source>
        <dbReference type="Proteomes" id="UP000191200"/>
    </source>
</evidence>
<dbReference type="STRING" id="519472.BHY08_01370"/>
<dbReference type="Proteomes" id="UP000191200">
    <property type="component" value="Chromosome"/>
</dbReference>
<dbReference type="InterPro" id="IPR011701">
    <property type="entry name" value="MFS"/>
</dbReference>
<dbReference type="InterPro" id="IPR036259">
    <property type="entry name" value="MFS_trans_sf"/>
</dbReference>
<dbReference type="OrthoDB" id="2293709at2"/>
<dbReference type="PANTHER" id="PTHR23513">
    <property type="entry name" value="INTEGRAL MEMBRANE EFFLUX PROTEIN-RELATED"/>
    <property type="match status" value="1"/>
</dbReference>
<keyword evidence="3 6" id="KW-0812">Transmembrane</keyword>
<dbReference type="AlphaFoldDB" id="A0A1J0A3U0"/>
<gene>
    <name evidence="7" type="ORF">BHY08_01370</name>
</gene>
<feature type="transmembrane region" description="Helical" evidence="6">
    <location>
        <begin position="229"/>
        <end position="255"/>
    </location>
</feature>
<comment type="subcellular location">
    <subcellularLocation>
        <location evidence="1">Cell membrane</location>
        <topology evidence="1">Multi-pass membrane protein</topology>
    </subcellularLocation>
</comment>
<accession>A0A1J0A3U0</accession>
<feature type="transmembrane region" description="Helical" evidence="6">
    <location>
        <begin position="353"/>
        <end position="382"/>
    </location>
</feature>
<dbReference type="GO" id="GO:0005886">
    <property type="term" value="C:plasma membrane"/>
    <property type="evidence" value="ECO:0007669"/>
    <property type="project" value="UniProtKB-SubCell"/>
</dbReference>
<sequence>MSIIKKYPLYQKIILNNFISTLGDSMYYIALMTYAAQFTNSSLAITIVSLSESIPFIFASPLGSLADMSENKATKIFYSGLIRGVLYLSVGFLIGFQQSMMLLVGISLINFISDNVGEFSNSLFYPFVPLIVEQDDLEEAQGLNGAISNIVAIIAQFVGAYLLGLFSYQLLAVINSMTFFATALIVLSMKKSLDTLEKDHLDKHENISLSAIWKQMVFAIKETTKNKQFFKLILVFAGLNGLSSAISPLLSIILAKDSALIIDSFSFTFSLIQGLTSIGVILGSLFGTKLFKRLELEQFTQLILFFMALLVCSILLKNIYLLLGFQFILGLLIGILNPKFNAKLMKEIPLDKLATIAGGVSTLLMFFPPITIFIFTTLATAFSSNVSLIALCISCLLLYFYSFMSVLNTKKS</sequence>
<feature type="transmembrane region" description="Helical" evidence="6">
    <location>
        <begin position="12"/>
        <end position="31"/>
    </location>
</feature>
<reference evidence="7 8" key="1">
    <citation type="submission" date="2016-09" db="EMBL/GenBank/DDBJ databases">
        <title>Vagococcus teuberi sp. nov., isolated from the Malian artisanal sour milk fene.</title>
        <authorList>
            <person name="Wullschleger S."/>
            <person name="Seifert C."/>
            <person name="Baumgartner S."/>
            <person name="Lacroix C."/>
            <person name="Bonfoh B."/>
            <person name="Stevens M.J."/>
            <person name="Meile L."/>
        </authorList>
    </citation>
    <scope>NUCLEOTIDE SEQUENCE [LARGE SCALE GENOMIC DNA]</scope>
    <source>
        <strain evidence="7 8">DSM 21459</strain>
    </source>
</reference>
<evidence type="ECO:0000256" key="5">
    <source>
        <dbReference type="ARBA" id="ARBA00023136"/>
    </source>
</evidence>
<feature type="transmembrane region" description="Helical" evidence="6">
    <location>
        <begin position="322"/>
        <end position="341"/>
    </location>
</feature>
<dbReference type="Pfam" id="PF07690">
    <property type="entry name" value="MFS_1"/>
    <property type="match status" value="1"/>
</dbReference>
<feature type="transmembrane region" description="Helical" evidence="6">
    <location>
        <begin position="388"/>
        <end position="407"/>
    </location>
</feature>
<keyword evidence="8" id="KW-1185">Reference proteome</keyword>
<dbReference type="GO" id="GO:0022857">
    <property type="term" value="F:transmembrane transporter activity"/>
    <property type="evidence" value="ECO:0007669"/>
    <property type="project" value="InterPro"/>
</dbReference>
<name>A0A1J0A3U0_9ENTE</name>
<keyword evidence="2" id="KW-1003">Cell membrane</keyword>
<evidence type="ECO:0000256" key="6">
    <source>
        <dbReference type="SAM" id="Phobius"/>
    </source>
</evidence>
<evidence type="ECO:0000256" key="4">
    <source>
        <dbReference type="ARBA" id="ARBA00022989"/>
    </source>
</evidence>
<dbReference type="KEGG" id="vte:BHY08_01370"/>
<dbReference type="Gene3D" id="1.20.1250.20">
    <property type="entry name" value="MFS general substrate transporter like domains"/>
    <property type="match status" value="1"/>
</dbReference>
<protein>
    <recommendedName>
        <fullName evidence="9">MFS transporter</fullName>
    </recommendedName>
</protein>
<evidence type="ECO:0008006" key="9">
    <source>
        <dbReference type="Google" id="ProtNLM"/>
    </source>
</evidence>
<feature type="transmembrane region" description="Helical" evidence="6">
    <location>
        <begin position="43"/>
        <end position="65"/>
    </location>
</feature>
<proteinExistence type="predicted"/>
<evidence type="ECO:0000313" key="7">
    <source>
        <dbReference type="EMBL" id="APB30593.1"/>
    </source>
</evidence>
<evidence type="ECO:0000256" key="1">
    <source>
        <dbReference type="ARBA" id="ARBA00004651"/>
    </source>
</evidence>
<dbReference type="RefSeq" id="WP_071456161.1">
    <property type="nucleotide sequence ID" value="NZ_CP017267.1"/>
</dbReference>
<evidence type="ECO:0000256" key="3">
    <source>
        <dbReference type="ARBA" id="ARBA00022692"/>
    </source>
</evidence>
<feature type="transmembrane region" description="Helical" evidence="6">
    <location>
        <begin position="166"/>
        <end position="187"/>
    </location>
</feature>
<dbReference type="PANTHER" id="PTHR23513:SF6">
    <property type="entry name" value="MAJOR FACILITATOR SUPERFAMILY ASSOCIATED DOMAIN-CONTAINING PROTEIN"/>
    <property type="match status" value="1"/>
</dbReference>
<feature type="transmembrane region" description="Helical" evidence="6">
    <location>
        <begin position="85"/>
        <end position="112"/>
    </location>
</feature>
<dbReference type="EMBL" id="CP017267">
    <property type="protein sequence ID" value="APB30593.1"/>
    <property type="molecule type" value="Genomic_DNA"/>
</dbReference>